<gene>
    <name evidence="3" type="ORF">BJ958_003680</name>
</gene>
<feature type="compositionally biased region" description="Low complexity" evidence="1">
    <location>
        <begin position="157"/>
        <end position="206"/>
    </location>
</feature>
<proteinExistence type="predicted"/>
<evidence type="ECO:0000256" key="2">
    <source>
        <dbReference type="SAM" id="SignalP"/>
    </source>
</evidence>
<reference evidence="3 4" key="1">
    <citation type="submission" date="2020-07" db="EMBL/GenBank/DDBJ databases">
        <title>Sequencing the genomes of 1000 actinobacteria strains.</title>
        <authorList>
            <person name="Klenk H.-P."/>
        </authorList>
    </citation>
    <scope>NUCLEOTIDE SEQUENCE [LARGE SCALE GENOMIC DNA]</scope>
    <source>
        <strain evidence="3 4">DSM 19082</strain>
    </source>
</reference>
<feature type="region of interest" description="Disordered" evidence="1">
    <location>
        <begin position="138"/>
        <end position="206"/>
    </location>
</feature>
<evidence type="ECO:0000313" key="3">
    <source>
        <dbReference type="EMBL" id="NYD32134.1"/>
    </source>
</evidence>
<keyword evidence="4" id="KW-1185">Reference proteome</keyword>
<evidence type="ECO:0000256" key="1">
    <source>
        <dbReference type="SAM" id="MobiDB-lite"/>
    </source>
</evidence>
<dbReference type="AlphaFoldDB" id="A0A852RW96"/>
<name>A0A852RW96_9ACTN</name>
<feature type="chain" id="PRO_5039005910" description="Lipoprotein" evidence="2">
    <location>
        <begin position="26"/>
        <end position="206"/>
    </location>
</feature>
<organism evidence="3 4">
    <name type="scientific">Nocardioides kongjuensis</name>
    <dbReference type="NCBI Taxonomy" id="349522"/>
    <lineage>
        <taxon>Bacteria</taxon>
        <taxon>Bacillati</taxon>
        <taxon>Actinomycetota</taxon>
        <taxon>Actinomycetes</taxon>
        <taxon>Propionibacteriales</taxon>
        <taxon>Nocardioidaceae</taxon>
        <taxon>Nocardioides</taxon>
    </lineage>
</organism>
<evidence type="ECO:0000313" key="4">
    <source>
        <dbReference type="Proteomes" id="UP000582231"/>
    </source>
</evidence>
<sequence length="206" mass="21850">MTLTKRPLASAGAVVLLALSLTACGGGAPTDASVKEFCATANSTLEDTGFLKALEKKDYDKVAEIFKEQAEKAEKVGTPKGIPDDAREGFEIQVDALKDLDGDTVKKGFEAKDQQAFEDELIPKDDQKKVEAYTKYEAETCSGSTGSDSGDSDDSTDLPSDLPSDLPTDVPSDLPTSPEDLESLLSDLPSNLPSDLESLLSDLPSQ</sequence>
<feature type="signal peptide" evidence="2">
    <location>
        <begin position="1"/>
        <end position="25"/>
    </location>
</feature>
<evidence type="ECO:0008006" key="5">
    <source>
        <dbReference type="Google" id="ProtNLM"/>
    </source>
</evidence>
<keyword evidence="2" id="KW-0732">Signal</keyword>
<accession>A0A852RW96</accession>
<dbReference type="PROSITE" id="PS51257">
    <property type="entry name" value="PROKAR_LIPOPROTEIN"/>
    <property type="match status" value="1"/>
</dbReference>
<comment type="caution">
    <text evidence="3">The sequence shown here is derived from an EMBL/GenBank/DDBJ whole genome shotgun (WGS) entry which is preliminary data.</text>
</comment>
<dbReference type="Proteomes" id="UP000582231">
    <property type="component" value="Unassembled WGS sequence"/>
</dbReference>
<protein>
    <recommendedName>
        <fullName evidence="5">Lipoprotein</fullName>
    </recommendedName>
</protein>
<dbReference type="EMBL" id="JACCBF010000001">
    <property type="protein sequence ID" value="NYD32134.1"/>
    <property type="molecule type" value="Genomic_DNA"/>
</dbReference>
<dbReference type="RefSeq" id="WP_179724393.1">
    <property type="nucleotide sequence ID" value="NZ_BAABEF010000001.1"/>
</dbReference>